<proteinExistence type="predicted"/>
<evidence type="ECO:0008006" key="3">
    <source>
        <dbReference type="Google" id="ProtNLM"/>
    </source>
</evidence>
<protein>
    <recommendedName>
        <fullName evidence="3">ATP-binding protein</fullName>
    </recommendedName>
</protein>
<accession>A0ABY2RT05</accession>
<evidence type="ECO:0000313" key="2">
    <source>
        <dbReference type="Proteomes" id="UP000309992"/>
    </source>
</evidence>
<keyword evidence="2" id="KW-1185">Reference proteome</keyword>
<comment type="caution">
    <text evidence="1">The sequence shown here is derived from an EMBL/GenBank/DDBJ whole genome shotgun (WGS) entry which is preliminary data.</text>
</comment>
<dbReference type="Proteomes" id="UP000309992">
    <property type="component" value="Unassembled WGS sequence"/>
</dbReference>
<reference evidence="1 2" key="1">
    <citation type="journal article" date="2015" name="Antonie Van Leeuwenhoek">
        <title>Prauserella endophytica sp. nov., an endophytic actinobacterium isolated from Tamarix taklamakanensis.</title>
        <authorList>
            <person name="Liu J.M."/>
            <person name="Habden X."/>
            <person name="Guo L."/>
            <person name="Tuo L."/>
            <person name="Jiang Z.K."/>
            <person name="Liu S.W."/>
            <person name="Liu X.F."/>
            <person name="Chen L."/>
            <person name="Li R.F."/>
            <person name="Zhang Y.Q."/>
            <person name="Sun C.H."/>
        </authorList>
    </citation>
    <scope>NUCLEOTIDE SEQUENCE [LARGE SCALE GENOMIC DNA]</scope>
    <source>
        <strain evidence="1 2">CGMCC 4.7182</strain>
    </source>
</reference>
<name>A0ABY2RT05_9PSEU</name>
<dbReference type="RefSeq" id="WP_137097383.1">
    <property type="nucleotide sequence ID" value="NZ_SWMS01000047.1"/>
</dbReference>
<dbReference type="EMBL" id="SWMS01000047">
    <property type="protein sequence ID" value="TKG59161.1"/>
    <property type="molecule type" value="Genomic_DNA"/>
</dbReference>
<organism evidence="1 2">
    <name type="scientific">Prauserella endophytica</name>
    <dbReference type="NCBI Taxonomy" id="1592324"/>
    <lineage>
        <taxon>Bacteria</taxon>
        <taxon>Bacillati</taxon>
        <taxon>Actinomycetota</taxon>
        <taxon>Actinomycetes</taxon>
        <taxon>Pseudonocardiales</taxon>
        <taxon>Pseudonocardiaceae</taxon>
        <taxon>Prauserella</taxon>
        <taxon>Prauserella coralliicola group</taxon>
    </lineage>
</organism>
<gene>
    <name evidence="1" type="ORF">FCN18_37150</name>
</gene>
<sequence length="434" mass="47428">MDTNVVPLGERILRSVLDYVVANGDAAETSYLEVKSAGDISSKPGLVKVAKFLLACANRLPEDAARHFKGYAVLVIGAQQGEAVGVARGAESHELANRLRPYLGATFPGFEFGRIGVDGDREVLFVIGLPPEDGQPIYPCHKEYQGAPGEERLADGAIYVRDHSNTRTANAGEIMALVERARAVMRPPIALDIGLLGSIHRVDRIAEILDRLYDHEEQRYLESSSKEKAPPLPGYVPPGLFGDAVTPTAEDRAARLEAWRRARPAHVAAGRAHLFGVALDGVGVRVVSRDRFVAGPEIVLTFHDCEIVDFGERDDADLSRLVEPVQGRETPHWSVVDPVASRITPRDYPVDWNQRGANAEVTLTPESLRPNVEWRTDQDDYVIVVRDPHATSVRVTWVLTEDSSDLATEGEMAVPAGSLVDAAELVKSAFLNER</sequence>
<evidence type="ECO:0000313" key="1">
    <source>
        <dbReference type="EMBL" id="TKG59161.1"/>
    </source>
</evidence>